<keyword evidence="2" id="KW-1185">Reference proteome</keyword>
<name>A0ACA9TFL4_BIOOC</name>
<dbReference type="EMBL" id="CADEHS020000004">
    <property type="protein sequence ID" value="CAG9939652.1"/>
    <property type="molecule type" value="Genomic_DNA"/>
</dbReference>
<reference evidence="1" key="1">
    <citation type="submission" date="2020-04" db="EMBL/GenBank/DDBJ databases">
        <authorList>
            <person name="Broberg M."/>
        </authorList>
    </citation>
    <scope>NUCLEOTIDE SEQUENCE</scope>
</reference>
<dbReference type="Proteomes" id="UP000836387">
    <property type="component" value="Unassembled WGS sequence"/>
</dbReference>
<accession>A0ACA9TFL4</accession>
<gene>
    <name evidence="1" type="ORF">CRV2_00009977</name>
</gene>
<proteinExistence type="predicted"/>
<protein>
    <submittedName>
        <fullName evidence="1">Uncharacterized protein</fullName>
    </submittedName>
</protein>
<comment type="caution">
    <text evidence="1">The sequence shown here is derived from an EMBL/GenBank/DDBJ whole genome shotgun (WGS) entry which is preliminary data.</text>
</comment>
<evidence type="ECO:0000313" key="1">
    <source>
        <dbReference type="EMBL" id="CAG9939652.1"/>
    </source>
</evidence>
<evidence type="ECO:0000313" key="2">
    <source>
        <dbReference type="Proteomes" id="UP000836387"/>
    </source>
</evidence>
<organism evidence="1 2">
    <name type="scientific">Clonostachys rosea f. rosea IK726</name>
    <dbReference type="NCBI Taxonomy" id="1349383"/>
    <lineage>
        <taxon>Eukaryota</taxon>
        <taxon>Fungi</taxon>
        <taxon>Dikarya</taxon>
        <taxon>Ascomycota</taxon>
        <taxon>Pezizomycotina</taxon>
        <taxon>Sordariomycetes</taxon>
        <taxon>Hypocreomycetidae</taxon>
        <taxon>Hypocreales</taxon>
        <taxon>Bionectriaceae</taxon>
        <taxon>Clonostachys</taxon>
    </lineage>
</organism>
<sequence>MTRIKPAISLSLYHKPWPLSSAIAPRLDTTDLVDEEKTLDYHPDRFYPARFGANSTVWLARDLHRWRWSKEKYVAVKLNATASPSRQLPIDNEERILRHVLELNPRHQGWHFIRKLNDSFQIEGVSGGKHSCLILDALREPLWVYRKRYIEGFIPMTLQALDYLHSECHVIHTVLLDLKPDNIMIRIEDPSIFEEHALDEFHHPLPQKHIGGRVIYLSRNNYGPLKRPTGIIQLMDFDRSVLTKPGRLHYGAIQAEIYRAPEVILDAGYTFSADIWSLGVLLWDLLERESLFDPHIPEKPDEYDDAVHLAQITSLLGYPPRSLVSSGRRSSMFYDDNNTQPLSRNISFEDSISQIKGEEKARFISFVKKMIK</sequence>
<reference evidence="1" key="2">
    <citation type="submission" date="2021-10" db="EMBL/GenBank/DDBJ databases">
        <authorList>
            <person name="Piombo E."/>
        </authorList>
    </citation>
    <scope>NUCLEOTIDE SEQUENCE</scope>
</reference>